<dbReference type="InterPro" id="IPR025615">
    <property type="entry name" value="TILa_dom"/>
</dbReference>
<dbReference type="PROSITE" id="PS51233">
    <property type="entry name" value="VWFD"/>
    <property type="match status" value="2"/>
</dbReference>
<gene>
    <name evidence="9" type="ORF">NDU88_000124</name>
</gene>
<dbReference type="Gene3D" id="2.10.25.10">
    <property type="entry name" value="Laminin"/>
    <property type="match status" value="1"/>
</dbReference>
<evidence type="ECO:0000313" key="10">
    <source>
        <dbReference type="Proteomes" id="UP001066276"/>
    </source>
</evidence>
<feature type="domain" description="VWFD" evidence="8">
    <location>
        <begin position="380"/>
        <end position="563"/>
    </location>
</feature>
<dbReference type="SMART" id="SM00539">
    <property type="entry name" value="NIDO"/>
    <property type="match status" value="1"/>
</dbReference>
<dbReference type="GO" id="GO:0007160">
    <property type="term" value="P:cell-matrix adhesion"/>
    <property type="evidence" value="ECO:0007669"/>
    <property type="project" value="InterPro"/>
</dbReference>
<dbReference type="Pfam" id="PF00094">
    <property type="entry name" value="VWD"/>
    <property type="match status" value="2"/>
</dbReference>
<dbReference type="Pfam" id="PF12714">
    <property type="entry name" value="TILa"/>
    <property type="match status" value="1"/>
</dbReference>
<evidence type="ECO:0000256" key="1">
    <source>
        <dbReference type="ARBA" id="ARBA00004370"/>
    </source>
</evidence>
<evidence type="ECO:0000256" key="6">
    <source>
        <dbReference type="SAM" id="MobiDB-lite"/>
    </source>
</evidence>
<protein>
    <recommendedName>
        <fullName evidence="11">Alpha-tectorin</fullName>
    </recommendedName>
</protein>
<sequence length="936" mass="100111">MPPALYSTAHSPNPLHGTCQAQAKGGPVLCPSLPGGGWATPLTSTRLKGVISVFRDFAGPDGAVYNPVVLAGLVVAQAFVVYCGEQGVLGDAHAGLPSKGRTRATTTGNTFPRLTPSRGGNNVEILIEISVRFSPPQGTWSEGTPRENVHKTSARKKSNLGVNEARPLPFPQVGGTAVVAAYWADVDIRIAGEIYYRQTTDPDLLQNATSDINTYFPGYDFSATWIFIATWDHVANFGSQSKTSLVNTFQVVLISNGSTSFVLLNYGSIQWTSPYLEAGFQNATSNQHYSLRECGNTALPNQTNVNVTGRYAFRVDTFHLPPCLFQGVYVPSGTIFWKENACQTQCQCTNTSQVTCQPQPCSGSCSPAARFFTCLPIVRSTCLATGGSLFTTFSARYFRMQTDCTYVLSQSCSDGSSLPSYLVEVRNGTEGGALGAWVRQVYISVYNTGIAMHAGNTTHVLVNGIWSLIPMTLIGGKVNVSWSGLWVALHTDFGLDVTYDGFHHVAATFSAEYNDSTCGLCGSFNGTAGNDSSVNPLSDGSGTTSGDSAGPQCTEYTTSPACIGQNISLYSSLSHCGIMASLSGPFASCVPLLPPDTFVRSCINDLCAQGGDHWVLCLSIAAYVEQCQARGIPVGQWRTSTTCDISCAANSHYELCGGRCQDSCSASTEPTCLAPCSEGCFCNSGFVRSGNECVSAGQCGCSHEGRYYKLGDMVWMSNCTKRCKCSAPGVFNCINASCTSLQYCAVKGGRFGCQDDTASCVVSGGTHYLTFDRSMAHFQGTCTYEITSTCTSSTQLSFHVTAENQEDANVSSIFQVAVSFQASGQQVQLVVGRDKVVQVNGIEVSLPASLYSTAQVTYGDEWQDVRVTLWNDTEIRYDGRNTLIIRVGPQYKNQLCGLCGDFNGNAIDDKVLPDGTRATSDQEFGNSWTSESSSTE</sequence>
<dbReference type="Pfam" id="PF06119">
    <property type="entry name" value="NIDO"/>
    <property type="match status" value="1"/>
</dbReference>
<feature type="domain" description="NIDO" evidence="7">
    <location>
        <begin position="181"/>
        <end position="318"/>
    </location>
</feature>
<accession>A0AAV7SVF7</accession>
<evidence type="ECO:0000256" key="4">
    <source>
        <dbReference type="ARBA" id="ARBA00023157"/>
    </source>
</evidence>
<dbReference type="SMART" id="SM00832">
    <property type="entry name" value="C8"/>
    <property type="match status" value="1"/>
</dbReference>
<dbReference type="EMBL" id="JANPWB010000007">
    <property type="protein sequence ID" value="KAJ1168175.1"/>
    <property type="molecule type" value="Genomic_DNA"/>
</dbReference>
<feature type="domain" description="VWFD" evidence="8">
    <location>
        <begin position="758"/>
        <end position="936"/>
    </location>
</feature>
<dbReference type="PANTHER" id="PTHR46160:SF9">
    <property type="entry name" value="PROTEIN PRY2-RELATED"/>
    <property type="match status" value="1"/>
</dbReference>
<dbReference type="Pfam" id="PF01826">
    <property type="entry name" value="TIL"/>
    <property type="match status" value="1"/>
</dbReference>
<evidence type="ECO:0008006" key="11">
    <source>
        <dbReference type="Google" id="ProtNLM"/>
    </source>
</evidence>
<dbReference type="PROSITE" id="PS51220">
    <property type="entry name" value="NIDO"/>
    <property type="match status" value="1"/>
</dbReference>
<dbReference type="InterPro" id="IPR001846">
    <property type="entry name" value="VWF_type-D"/>
</dbReference>
<keyword evidence="3" id="KW-0472">Membrane</keyword>
<reference evidence="9" key="1">
    <citation type="journal article" date="2022" name="bioRxiv">
        <title>Sequencing and chromosome-scale assembly of the giantPleurodeles waltlgenome.</title>
        <authorList>
            <person name="Brown T."/>
            <person name="Elewa A."/>
            <person name="Iarovenko S."/>
            <person name="Subramanian E."/>
            <person name="Araus A.J."/>
            <person name="Petzold A."/>
            <person name="Susuki M."/>
            <person name="Suzuki K.-i.T."/>
            <person name="Hayashi T."/>
            <person name="Toyoda A."/>
            <person name="Oliveira C."/>
            <person name="Osipova E."/>
            <person name="Leigh N.D."/>
            <person name="Simon A."/>
            <person name="Yun M.H."/>
        </authorList>
    </citation>
    <scope>NUCLEOTIDE SEQUENCE</scope>
    <source>
        <strain evidence="9">20211129_DDA</strain>
        <tissue evidence="9">Liver</tissue>
    </source>
</reference>
<dbReference type="InterPro" id="IPR002919">
    <property type="entry name" value="TIL_dom"/>
</dbReference>
<evidence type="ECO:0000256" key="2">
    <source>
        <dbReference type="ARBA" id="ARBA00022729"/>
    </source>
</evidence>
<keyword evidence="4" id="KW-1015">Disulfide bond</keyword>
<evidence type="ECO:0000259" key="8">
    <source>
        <dbReference type="PROSITE" id="PS51233"/>
    </source>
</evidence>
<keyword evidence="2" id="KW-0732">Signal</keyword>
<dbReference type="SMART" id="SM00216">
    <property type="entry name" value="VWD"/>
    <property type="match status" value="2"/>
</dbReference>
<evidence type="ECO:0000256" key="5">
    <source>
        <dbReference type="ARBA" id="ARBA00023180"/>
    </source>
</evidence>
<keyword evidence="10" id="KW-1185">Reference proteome</keyword>
<dbReference type="SUPFAM" id="SSF57567">
    <property type="entry name" value="Serine protease inhibitors"/>
    <property type="match status" value="1"/>
</dbReference>
<feature type="region of interest" description="Disordered" evidence="6">
    <location>
        <begin position="913"/>
        <end position="936"/>
    </location>
</feature>
<dbReference type="InterPro" id="IPR036084">
    <property type="entry name" value="Ser_inhib-like_sf"/>
</dbReference>
<dbReference type="PANTHER" id="PTHR46160">
    <property type="entry name" value="ALPHA-TECTORIN-RELATED"/>
    <property type="match status" value="1"/>
</dbReference>
<evidence type="ECO:0000313" key="9">
    <source>
        <dbReference type="EMBL" id="KAJ1168175.1"/>
    </source>
</evidence>
<organism evidence="9 10">
    <name type="scientific">Pleurodeles waltl</name>
    <name type="common">Iberian ribbed newt</name>
    <dbReference type="NCBI Taxonomy" id="8319"/>
    <lineage>
        <taxon>Eukaryota</taxon>
        <taxon>Metazoa</taxon>
        <taxon>Chordata</taxon>
        <taxon>Craniata</taxon>
        <taxon>Vertebrata</taxon>
        <taxon>Euteleostomi</taxon>
        <taxon>Amphibia</taxon>
        <taxon>Batrachia</taxon>
        <taxon>Caudata</taxon>
        <taxon>Salamandroidea</taxon>
        <taxon>Salamandridae</taxon>
        <taxon>Pleurodelinae</taxon>
        <taxon>Pleurodeles</taxon>
    </lineage>
</organism>
<dbReference type="InterPro" id="IPR003886">
    <property type="entry name" value="NIDO_dom"/>
</dbReference>
<dbReference type="Pfam" id="PF08742">
    <property type="entry name" value="C8"/>
    <property type="match status" value="1"/>
</dbReference>
<proteinExistence type="predicted"/>
<dbReference type="GO" id="GO:0016020">
    <property type="term" value="C:membrane"/>
    <property type="evidence" value="ECO:0007669"/>
    <property type="project" value="UniProtKB-SubCell"/>
</dbReference>
<evidence type="ECO:0000259" key="7">
    <source>
        <dbReference type="PROSITE" id="PS51220"/>
    </source>
</evidence>
<dbReference type="Proteomes" id="UP001066276">
    <property type="component" value="Chromosome 4_1"/>
</dbReference>
<evidence type="ECO:0000256" key="3">
    <source>
        <dbReference type="ARBA" id="ARBA00023136"/>
    </source>
</evidence>
<comment type="subcellular location">
    <subcellularLocation>
        <location evidence="1">Membrane</location>
    </subcellularLocation>
</comment>
<dbReference type="CDD" id="cd19941">
    <property type="entry name" value="TIL"/>
    <property type="match status" value="1"/>
</dbReference>
<keyword evidence="5" id="KW-0325">Glycoprotein</keyword>
<feature type="region of interest" description="Disordered" evidence="6">
    <location>
        <begin position="137"/>
        <end position="157"/>
    </location>
</feature>
<comment type="caution">
    <text evidence="9">The sequence shown here is derived from an EMBL/GenBank/DDBJ whole genome shotgun (WGS) entry which is preliminary data.</text>
</comment>
<name>A0AAV7SVF7_PLEWA</name>
<dbReference type="InterPro" id="IPR052749">
    <property type="entry name" value="Alpha-tectorin"/>
</dbReference>
<dbReference type="AlphaFoldDB" id="A0AAV7SVF7"/>
<dbReference type="InterPro" id="IPR014853">
    <property type="entry name" value="VWF/SSPO/ZAN-like_Cys-rich_dom"/>
</dbReference>
<feature type="compositionally biased region" description="Polar residues" evidence="6">
    <location>
        <begin position="917"/>
        <end position="936"/>
    </location>
</feature>